<feature type="chain" id="PRO_5042980967" evidence="1">
    <location>
        <begin position="16"/>
        <end position="173"/>
    </location>
</feature>
<reference evidence="2 3" key="1">
    <citation type="submission" date="2024-01" db="EMBL/GenBank/DDBJ databases">
        <title>The genome of the rayed Mediterranean limpet Patella caerulea (Linnaeus, 1758).</title>
        <authorList>
            <person name="Anh-Thu Weber A."/>
            <person name="Halstead-Nussloch G."/>
        </authorList>
    </citation>
    <scope>NUCLEOTIDE SEQUENCE [LARGE SCALE GENOMIC DNA]</scope>
    <source>
        <strain evidence="2">AATW-2023a</strain>
        <tissue evidence="2">Whole specimen</tissue>
    </source>
</reference>
<dbReference type="GO" id="GO:0005509">
    <property type="term" value="F:calcium ion binding"/>
    <property type="evidence" value="ECO:0007669"/>
    <property type="project" value="InterPro"/>
</dbReference>
<proteinExistence type="predicted"/>
<dbReference type="EMBL" id="JAZGQO010000006">
    <property type="protein sequence ID" value="KAK6185408.1"/>
    <property type="molecule type" value="Genomic_DNA"/>
</dbReference>
<dbReference type="AlphaFoldDB" id="A0AAN8K4Z8"/>
<dbReference type="GO" id="GO:0005576">
    <property type="term" value="C:extracellular region"/>
    <property type="evidence" value="ECO:0007669"/>
    <property type="project" value="InterPro"/>
</dbReference>
<feature type="signal peptide" evidence="1">
    <location>
        <begin position="1"/>
        <end position="15"/>
    </location>
</feature>
<dbReference type="GO" id="GO:0005764">
    <property type="term" value="C:lysosome"/>
    <property type="evidence" value="ECO:0007669"/>
    <property type="project" value="TreeGrafter"/>
</dbReference>
<gene>
    <name evidence="2" type="ORF">SNE40_007651</name>
</gene>
<dbReference type="Proteomes" id="UP001347796">
    <property type="component" value="Unassembled WGS sequence"/>
</dbReference>
<keyword evidence="1" id="KW-0732">Signal</keyword>
<protein>
    <submittedName>
        <fullName evidence="2">Uncharacterized protein</fullName>
    </submittedName>
</protein>
<evidence type="ECO:0000313" key="2">
    <source>
        <dbReference type="EMBL" id="KAK6185408.1"/>
    </source>
</evidence>
<organism evidence="2 3">
    <name type="scientific">Patella caerulea</name>
    <name type="common">Rayed Mediterranean limpet</name>
    <dbReference type="NCBI Taxonomy" id="87958"/>
    <lineage>
        <taxon>Eukaryota</taxon>
        <taxon>Metazoa</taxon>
        <taxon>Spiralia</taxon>
        <taxon>Lophotrochozoa</taxon>
        <taxon>Mollusca</taxon>
        <taxon>Gastropoda</taxon>
        <taxon>Patellogastropoda</taxon>
        <taxon>Patelloidea</taxon>
        <taxon>Patellidae</taxon>
        <taxon>Patella</taxon>
    </lineage>
</organism>
<dbReference type="GO" id="GO:0007160">
    <property type="term" value="P:cell-matrix adhesion"/>
    <property type="evidence" value="ECO:0007669"/>
    <property type="project" value="InterPro"/>
</dbReference>
<dbReference type="InterPro" id="IPR001299">
    <property type="entry name" value="Ependymin"/>
</dbReference>
<keyword evidence="3" id="KW-1185">Reference proteome</keyword>
<dbReference type="Pfam" id="PF00811">
    <property type="entry name" value="Ependymin"/>
    <property type="match status" value="1"/>
</dbReference>
<dbReference type="PANTHER" id="PTHR10697:SF13">
    <property type="entry name" value="RICIN B LECTIN DOMAIN-CONTAINING PROTEIN"/>
    <property type="match status" value="1"/>
</dbReference>
<comment type="caution">
    <text evidence="2">The sequence shown here is derived from an EMBL/GenBank/DDBJ whole genome shotgun (WGS) entry which is preliminary data.</text>
</comment>
<evidence type="ECO:0000313" key="3">
    <source>
        <dbReference type="Proteomes" id="UP001347796"/>
    </source>
</evidence>
<sequence length="173" mass="18748">MLFLVVAVLFGFTTADPTQPGCCVPPQWEGVEGSIIGMVRGGAASVTDTQTLISYDETNQMISANTYTEAAGQKINVKILQDFNKGMQYMINVDQKTCTGTPMPGPFTKVCLPADAELLGKIYFGIGDYIFDALSFRATVNNTRVTVVATREDCIPVLETLTGNFNEGNLSWL</sequence>
<name>A0AAN8K4Z8_PATCE</name>
<evidence type="ECO:0000256" key="1">
    <source>
        <dbReference type="SAM" id="SignalP"/>
    </source>
</evidence>
<accession>A0AAN8K4Z8</accession>
<dbReference type="PANTHER" id="PTHR10697">
    <property type="entry name" value="MAMMALIAN EPENDYMIN-RELATED PROTEIN 1"/>
    <property type="match status" value="1"/>
</dbReference>